<keyword evidence="11" id="KW-1185">Reference proteome</keyword>
<comment type="caution">
    <text evidence="10">The sequence shown here is derived from an EMBL/GenBank/DDBJ whole genome shotgun (WGS) entry which is preliminary data.</text>
</comment>
<proteinExistence type="predicted"/>
<dbReference type="Gene3D" id="3.30.160.60">
    <property type="entry name" value="Classic Zinc Finger"/>
    <property type="match status" value="1"/>
</dbReference>
<evidence type="ECO:0000259" key="9">
    <source>
        <dbReference type="PROSITE" id="PS50808"/>
    </source>
</evidence>
<dbReference type="InterPro" id="IPR013087">
    <property type="entry name" value="Znf_C2H2_type"/>
</dbReference>
<feature type="region of interest" description="Disordered" evidence="7">
    <location>
        <begin position="282"/>
        <end position="313"/>
    </location>
</feature>
<dbReference type="PROSITE" id="PS50808">
    <property type="entry name" value="ZF_BED"/>
    <property type="match status" value="1"/>
</dbReference>
<evidence type="ECO:0000256" key="7">
    <source>
        <dbReference type="SAM" id="MobiDB-lite"/>
    </source>
</evidence>
<dbReference type="GeneID" id="27720402"/>
<dbReference type="SUPFAM" id="SSF57667">
    <property type="entry name" value="beta-beta-alpha zinc fingers"/>
    <property type="match status" value="1"/>
</dbReference>
<dbReference type="GO" id="GO:0003677">
    <property type="term" value="F:DNA binding"/>
    <property type="evidence" value="ECO:0007669"/>
    <property type="project" value="InterPro"/>
</dbReference>
<dbReference type="PANTHER" id="PTHR23215">
    <property type="entry name" value="ZINC FINGER PROTEIN 207"/>
    <property type="match status" value="1"/>
</dbReference>
<keyword evidence="2" id="KW-0479">Metal-binding</keyword>
<dbReference type="Pfam" id="PF00096">
    <property type="entry name" value="zf-C2H2"/>
    <property type="match status" value="1"/>
</dbReference>
<evidence type="ECO:0000256" key="2">
    <source>
        <dbReference type="ARBA" id="ARBA00022723"/>
    </source>
</evidence>
<evidence type="ECO:0000256" key="3">
    <source>
        <dbReference type="ARBA" id="ARBA00022771"/>
    </source>
</evidence>
<dbReference type="AlphaFoldDB" id="A0A084GF31"/>
<dbReference type="RefSeq" id="XP_016645742.1">
    <property type="nucleotide sequence ID" value="XM_016784626.1"/>
</dbReference>
<feature type="compositionally biased region" description="Polar residues" evidence="7">
    <location>
        <begin position="120"/>
        <end position="129"/>
    </location>
</feature>
<dbReference type="CDD" id="cd20908">
    <property type="entry name" value="SUF4-like"/>
    <property type="match status" value="1"/>
</dbReference>
<dbReference type="FunFam" id="3.30.160.60:FF:000354">
    <property type="entry name" value="C2H2 finger domain-containing protein"/>
    <property type="match status" value="1"/>
</dbReference>
<feature type="domain" description="C2H2-type" evidence="8">
    <location>
        <begin position="42"/>
        <end position="65"/>
    </location>
</feature>
<evidence type="ECO:0000256" key="1">
    <source>
        <dbReference type="ARBA" id="ARBA00004123"/>
    </source>
</evidence>
<sequence>MGKKKRKYPDIEEVLGRPWCYYCERDFEDLKLLISHQKAKHFKCEECGRRLNTAGGLSVHMNQVHKETLTQVENALPNRQGLDVEIFGMEGIPQDILEQHRNRIIQTFYQEQEDRRIATGNPTPGQSGKPQKKIKIETAEELKKRLAEWRAKRAAEKAAGTSGSPSNGAASAAPGAYTQPYPAGQQQYPAEGQYGAPGAAYAQPGYPGSYPPSSLPARPTGTSPAPPGLPQRPAYPGSYWSGPGAPPPGYSGAASTVDELVSGAAQHGDDIDRLIRMAEAGVKPAKKAEDEGAVPEKKSKKEKSRMFYSDADISPEERMAALPRYALVQ</sequence>
<keyword evidence="3 6" id="KW-0863">Zinc-finger</keyword>
<evidence type="ECO:0000313" key="11">
    <source>
        <dbReference type="Proteomes" id="UP000028545"/>
    </source>
</evidence>
<dbReference type="HOGENOM" id="CLU_037132_0_0_1"/>
<dbReference type="OMA" id="NAFQMQQ"/>
<dbReference type="KEGG" id="sapo:SAPIO_CDS1330"/>
<dbReference type="PROSITE" id="PS00028">
    <property type="entry name" value="ZINC_FINGER_C2H2_1"/>
    <property type="match status" value="1"/>
</dbReference>
<evidence type="ECO:0000256" key="6">
    <source>
        <dbReference type="PROSITE-ProRule" id="PRU00042"/>
    </source>
</evidence>
<evidence type="ECO:0000259" key="8">
    <source>
        <dbReference type="PROSITE" id="PS50157"/>
    </source>
</evidence>
<evidence type="ECO:0000313" key="10">
    <source>
        <dbReference type="EMBL" id="KEZ45943.1"/>
    </source>
</evidence>
<feature type="compositionally biased region" description="Basic and acidic residues" evidence="7">
    <location>
        <begin position="286"/>
        <end position="299"/>
    </location>
</feature>
<dbReference type="EMBL" id="JOWA01000055">
    <property type="protein sequence ID" value="KEZ45943.1"/>
    <property type="molecule type" value="Genomic_DNA"/>
</dbReference>
<dbReference type="OrthoDB" id="1306014at2759"/>
<keyword evidence="5" id="KW-0539">Nucleus</keyword>
<dbReference type="InterPro" id="IPR036236">
    <property type="entry name" value="Znf_C2H2_sf"/>
</dbReference>
<dbReference type="SMART" id="SM00355">
    <property type="entry name" value="ZnF_C2H2"/>
    <property type="match status" value="2"/>
</dbReference>
<feature type="region of interest" description="Disordered" evidence="7">
    <location>
        <begin position="149"/>
        <end position="270"/>
    </location>
</feature>
<dbReference type="GO" id="GO:0005634">
    <property type="term" value="C:nucleus"/>
    <property type="evidence" value="ECO:0007669"/>
    <property type="project" value="UniProtKB-SubCell"/>
</dbReference>
<accession>A0A084GF31</accession>
<keyword evidence="4" id="KW-0862">Zinc</keyword>
<protein>
    <submittedName>
        <fullName evidence="10">Uncharacterized protein</fullName>
    </submittedName>
</protein>
<dbReference type="Proteomes" id="UP000028545">
    <property type="component" value="Unassembled WGS sequence"/>
</dbReference>
<evidence type="ECO:0000256" key="4">
    <source>
        <dbReference type="ARBA" id="ARBA00022833"/>
    </source>
</evidence>
<gene>
    <name evidence="10" type="ORF">SAPIO_CDS1330</name>
</gene>
<evidence type="ECO:0000256" key="5">
    <source>
        <dbReference type="ARBA" id="ARBA00023242"/>
    </source>
</evidence>
<comment type="subcellular location">
    <subcellularLocation>
        <location evidence="1">Nucleus</location>
    </subcellularLocation>
</comment>
<organism evidence="10 11">
    <name type="scientific">Pseudallescheria apiosperma</name>
    <name type="common">Scedosporium apiospermum</name>
    <dbReference type="NCBI Taxonomy" id="563466"/>
    <lineage>
        <taxon>Eukaryota</taxon>
        <taxon>Fungi</taxon>
        <taxon>Dikarya</taxon>
        <taxon>Ascomycota</taxon>
        <taxon>Pezizomycotina</taxon>
        <taxon>Sordariomycetes</taxon>
        <taxon>Hypocreomycetidae</taxon>
        <taxon>Microascales</taxon>
        <taxon>Microascaceae</taxon>
        <taxon>Scedosporium</taxon>
    </lineage>
</organism>
<name>A0A084GF31_PSEDA</name>
<feature type="region of interest" description="Disordered" evidence="7">
    <location>
        <begin position="112"/>
        <end position="135"/>
    </location>
</feature>
<dbReference type="GO" id="GO:0008270">
    <property type="term" value="F:zinc ion binding"/>
    <property type="evidence" value="ECO:0007669"/>
    <property type="project" value="UniProtKB-KW"/>
</dbReference>
<dbReference type="PROSITE" id="PS50157">
    <property type="entry name" value="ZINC_FINGER_C2H2_2"/>
    <property type="match status" value="1"/>
</dbReference>
<dbReference type="PANTHER" id="PTHR23215:SF0">
    <property type="entry name" value="BUB3-INTERACTING AND GLEBS MOTIF-CONTAINING PROTEIN ZNF207"/>
    <property type="match status" value="1"/>
</dbReference>
<reference evidence="10 11" key="1">
    <citation type="journal article" date="2014" name="Genome Announc.">
        <title>Draft genome sequence of the pathogenic fungus Scedosporium apiospermum.</title>
        <authorList>
            <person name="Vandeputte P."/>
            <person name="Ghamrawi S."/>
            <person name="Rechenmann M."/>
            <person name="Iltis A."/>
            <person name="Giraud S."/>
            <person name="Fleury M."/>
            <person name="Thornton C."/>
            <person name="Delhaes L."/>
            <person name="Meyer W."/>
            <person name="Papon N."/>
            <person name="Bouchara J.P."/>
        </authorList>
    </citation>
    <scope>NUCLEOTIDE SEQUENCE [LARGE SCALE GENOMIC DNA]</scope>
    <source>
        <strain evidence="10 11">IHEM 14462</strain>
    </source>
</reference>
<dbReference type="VEuPathDB" id="FungiDB:SAPIO_CDS1330"/>
<feature type="compositionally biased region" description="Low complexity" evidence="7">
    <location>
        <begin position="157"/>
        <end position="208"/>
    </location>
</feature>
<feature type="domain" description="BED-type" evidence="9">
    <location>
        <begin position="13"/>
        <end position="72"/>
    </location>
</feature>
<dbReference type="InterPro" id="IPR003656">
    <property type="entry name" value="Znf_BED"/>
</dbReference>